<evidence type="ECO:0000313" key="2">
    <source>
        <dbReference type="EMBL" id="CAE4625916.1"/>
    </source>
</evidence>
<sequence>MKRRKCDRRKLESIIALIIIQNIDHHIFAWCVHLWPRSPHVSLSSQQPQLRKLLKRQQQAHSTMLQSTAKVLIDDLTATQSGSSVSMTSLMKLPNNDNLSAQ</sequence>
<protein>
    <submittedName>
        <fullName evidence="2">Uncharacterized protein</fullName>
    </submittedName>
</protein>
<evidence type="ECO:0000313" key="1">
    <source>
        <dbReference type="EMBL" id="CAE4625913.1"/>
    </source>
</evidence>
<reference evidence="2" key="1">
    <citation type="submission" date="2021-01" db="EMBL/GenBank/DDBJ databases">
        <authorList>
            <person name="Corre E."/>
            <person name="Pelletier E."/>
            <person name="Niang G."/>
            <person name="Scheremetjew M."/>
            <person name="Finn R."/>
            <person name="Kale V."/>
            <person name="Holt S."/>
            <person name="Cochrane G."/>
            <person name="Meng A."/>
            <person name="Brown T."/>
            <person name="Cohen L."/>
        </authorList>
    </citation>
    <scope>NUCLEOTIDE SEQUENCE</scope>
    <source>
        <strain evidence="2">GSO104</strain>
    </source>
</reference>
<dbReference type="EMBL" id="HBNS01031525">
    <property type="protein sequence ID" value="CAE4625913.1"/>
    <property type="molecule type" value="Transcribed_RNA"/>
</dbReference>
<gene>
    <name evidence="1" type="ORF">DBRI00130_LOCUS24722</name>
    <name evidence="2" type="ORF">DBRI00130_LOCUS24723</name>
    <name evidence="3" type="ORF">DBRI00130_LOCUS24727</name>
</gene>
<dbReference type="AlphaFoldDB" id="A0A6V2INY1"/>
<dbReference type="EMBL" id="HBNS01031526">
    <property type="protein sequence ID" value="CAE4625916.1"/>
    <property type="molecule type" value="Transcribed_RNA"/>
</dbReference>
<evidence type="ECO:0000313" key="3">
    <source>
        <dbReference type="EMBL" id="CAE4625924.1"/>
    </source>
</evidence>
<proteinExistence type="predicted"/>
<name>A0A6V2INY1_9STRA</name>
<accession>A0A6V2INY1</accession>
<organism evidence="2">
    <name type="scientific">Ditylum brightwellii</name>
    <dbReference type="NCBI Taxonomy" id="49249"/>
    <lineage>
        <taxon>Eukaryota</taxon>
        <taxon>Sar</taxon>
        <taxon>Stramenopiles</taxon>
        <taxon>Ochrophyta</taxon>
        <taxon>Bacillariophyta</taxon>
        <taxon>Mediophyceae</taxon>
        <taxon>Lithodesmiophycidae</taxon>
        <taxon>Lithodesmiales</taxon>
        <taxon>Lithodesmiaceae</taxon>
        <taxon>Ditylum</taxon>
    </lineage>
</organism>
<dbReference type="EMBL" id="HBNS01031530">
    <property type="protein sequence ID" value="CAE4625924.1"/>
    <property type="molecule type" value="Transcribed_RNA"/>
</dbReference>